<accession>A0ABS3IZ98</accession>
<evidence type="ECO:0000313" key="2">
    <source>
        <dbReference type="Proteomes" id="UP000664288"/>
    </source>
</evidence>
<reference evidence="1 2" key="1">
    <citation type="submission" date="2021-03" db="EMBL/GenBank/DDBJ databases">
        <title>Whole genome sequence of Jiella sp. MQZ13P-4.</title>
        <authorList>
            <person name="Tuo L."/>
        </authorList>
    </citation>
    <scope>NUCLEOTIDE SEQUENCE [LARGE SCALE GENOMIC DNA]</scope>
    <source>
        <strain evidence="1 2">MQZ13P-4</strain>
    </source>
</reference>
<proteinExistence type="predicted"/>
<dbReference type="SUPFAM" id="SSF53850">
    <property type="entry name" value="Periplasmic binding protein-like II"/>
    <property type="match status" value="1"/>
</dbReference>
<dbReference type="Pfam" id="PF12974">
    <property type="entry name" value="Phosphonate-bd"/>
    <property type="match status" value="1"/>
</dbReference>
<dbReference type="Gene3D" id="3.40.190.10">
    <property type="entry name" value="Periplasmic binding protein-like II"/>
    <property type="match status" value="2"/>
</dbReference>
<gene>
    <name evidence="1" type="ORF">J1C47_03770</name>
</gene>
<dbReference type="PANTHER" id="PTHR35841">
    <property type="entry name" value="PHOSPHONATES-BINDING PERIPLASMIC PROTEIN"/>
    <property type="match status" value="1"/>
</dbReference>
<dbReference type="RefSeq" id="WP_207349381.1">
    <property type="nucleotide sequence ID" value="NZ_JAFMPY010000003.1"/>
</dbReference>
<protein>
    <submittedName>
        <fullName evidence="1">PhnD/SsuA/transferrin family substrate-binding protein</fullName>
    </submittedName>
</protein>
<organism evidence="1 2">
    <name type="scientific">Jiella sonneratiae</name>
    <dbReference type="NCBI Taxonomy" id="2816856"/>
    <lineage>
        <taxon>Bacteria</taxon>
        <taxon>Pseudomonadati</taxon>
        <taxon>Pseudomonadota</taxon>
        <taxon>Alphaproteobacteria</taxon>
        <taxon>Hyphomicrobiales</taxon>
        <taxon>Aurantimonadaceae</taxon>
        <taxon>Jiella</taxon>
    </lineage>
</organism>
<dbReference type="PANTHER" id="PTHR35841:SF1">
    <property type="entry name" value="PHOSPHONATES-BINDING PERIPLASMIC PROTEIN"/>
    <property type="match status" value="1"/>
</dbReference>
<keyword evidence="2" id="KW-1185">Reference proteome</keyword>
<dbReference type="Proteomes" id="UP000664288">
    <property type="component" value="Unassembled WGS sequence"/>
</dbReference>
<sequence>MSRVASLGMYDMDWLRQANDALWAGVAGRLAAAGMTDVPERLDRARPLSEIWRDPALILAQTCGYPLATALAEAVTPVAAPVYRWPGCEGARHRSVVVVRAGAGLESLADLSGRRAALNGADSNSGMNLFRHRIAPLSRNGRFFAGVVVTGSHVASLEAVSAGRADAAAIDCVTFGLVKHHRPERVAGLRIIAETALSPALPFVTRAGASAREIALLRQALAEALADPTLAGAAEALGLCGVEPVTLDDYAVVLKYEREAQAAGYPVLA</sequence>
<comment type="caution">
    <text evidence="1">The sequence shown here is derived from an EMBL/GenBank/DDBJ whole genome shotgun (WGS) entry which is preliminary data.</text>
</comment>
<dbReference type="EMBL" id="JAFMPY010000003">
    <property type="protein sequence ID" value="MBO0902745.1"/>
    <property type="molecule type" value="Genomic_DNA"/>
</dbReference>
<name>A0ABS3IZ98_9HYPH</name>
<evidence type="ECO:0000313" key="1">
    <source>
        <dbReference type="EMBL" id="MBO0902745.1"/>
    </source>
</evidence>